<reference evidence="2 3" key="1">
    <citation type="submission" date="2024-01" db="EMBL/GenBank/DDBJ databases">
        <title>Comparative genomics of Cryptococcus and Kwoniella reveals pathogenesis evolution and contrasting modes of karyotype evolution via chromosome fusion or intercentromeric recombination.</title>
        <authorList>
            <person name="Coelho M.A."/>
            <person name="David-Palma M."/>
            <person name="Shea T."/>
            <person name="Bowers K."/>
            <person name="McGinley-Smith S."/>
            <person name="Mohammad A.W."/>
            <person name="Gnirke A."/>
            <person name="Yurkov A.M."/>
            <person name="Nowrousian M."/>
            <person name="Sun S."/>
            <person name="Cuomo C.A."/>
            <person name="Heitman J."/>
        </authorList>
    </citation>
    <scope>NUCLEOTIDE SEQUENCE [LARGE SCALE GENOMIC DNA]</scope>
    <source>
        <strain evidence="2">CBS 11374</strain>
    </source>
</reference>
<feature type="region of interest" description="Disordered" evidence="1">
    <location>
        <begin position="20"/>
        <end position="72"/>
    </location>
</feature>
<feature type="compositionally biased region" description="Low complexity" evidence="1">
    <location>
        <begin position="407"/>
        <end position="419"/>
    </location>
</feature>
<feature type="compositionally biased region" description="Low complexity" evidence="1">
    <location>
        <begin position="579"/>
        <end position="594"/>
    </location>
</feature>
<dbReference type="EMBL" id="CP141883">
    <property type="protein sequence ID" value="WRT65592.1"/>
    <property type="molecule type" value="Genomic_DNA"/>
</dbReference>
<feature type="compositionally biased region" description="Basic and acidic residues" evidence="1">
    <location>
        <begin position="43"/>
        <end position="61"/>
    </location>
</feature>
<evidence type="ECO:0000256" key="1">
    <source>
        <dbReference type="SAM" id="MobiDB-lite"/>
    </source>
</evidence>
<keyword evidence="3" id="KW-1185">Reference proteome</keyword>
<dbReference type="GeneID" id="87954668"/>
<feature type="compositionally biased region" description="Polar residues" evidence="1">
    <location>
        <begin position="372"/>
        <end position="393"/>
    </location>
</feature>
<evidence type="ECO:0008006" key="4">
    <source>
        <dbReference type="Google" id="ProtNLM"/>
    </source>
</evidence>
<proteinExistence type="predicted"/>
<organism evidence="2 3">
    <name type="scientific">Kwoniella shivajii</name>
    <dbReference type="NCBI Taxonomy" id="564305"/>
    <lineage>
        <taxon>Eukaryota</taxon>
        <taxon>Fungi</taxon>
        <taxon>Dikarya</taxon>
        <taxon>Basidiomycota</taxon>
        <taxon>Agaricomycotina</taxon>
        <taxon>Tremellomycetes</taxon>
        <taxon>Tremellales</taxon>
        <taxon>Cryptococcaceae</taxon>
        <taxon>Kwoniella</taxon>
    </lineage>
</organism>
<sequence>MTTESDEELASIVQHISISDGTTSVLAPSDRNGLSNGGNDYPPKVEKTDQDSNNVSDRELESPQSNANEENVNYRELEKRIQSLSREISLLLDRIYEIQELRHFSIPSSSTSTVSTPSRIDDLLSSLTDSTSLLRPQITSLQSIFSSSTGSHTENLQDGLEELMVEWKKVEEQHKLLLEEMKEDGWLVRFRTTADQAEAMMNPLRKSLTECQTYVERIIQSTRHVPLNSEYEEQVSIENLQKISKGHESMTRTYVPSINKILKMMDKSISDRPIKNGESLRRLSEMSQRWSLMQKQLQQVNSKIRFIFSQHQQGVDHDDGAEDIELLADVTSPYSSPDSRGDYFGYGGEAVRSRESTNSSYSSNRTRESSSGMPQKTSQGRPHYASSSATLSPDTAMRPLPLRRRTSMMSSTSATTARTPNEKPRWDSSRKVPETVSTPTMPRRLSALPRSISPTPSNASMSSAVSRRLSRIPIATPPKSKGKDYSSPTGRSDRGSEEVIIPGLSVSNTHSRILLSEPRQTKGQNHLEKARMGLATPDSSRPRMSSTFTSFSRTNTNTPRTAPVSGRASLSRAPPSSFRITSPTPNSSTRPSSRLSTISYSNVNLNDIQEFKPSKYDLLDTAIQRIMEEINFNLFASRLDQSLKRGQRRNEHEEWKGEYIFGRGEKPSSVKLIFLAPQKPSLEKRTKCLVRVGGQWLDLKGELERRMRDIEDDETF</sequence>
<dbReference type="PANTHER" id="PTHR37271">
    <property type="entry name" value="KARYOGAMY PROTEIN KAR9"/>
    <property type="match status" value="1"/>
</dbReference>
<gene>
    <name evidence="2" type="ORF">IL334_002537</name>
</gene>
<name>A0ABZ1CZ73_9TREE</name>
<feature type="region of interest" description="Disordered" evidence="1">
    <location>
        <begin position="532"/>
        <end position="594"/>
    </location>
</feature>
<feature type="compositionally biased region" description="Basic and acidic residues" evidence="1">
    <location>
        <begin position="420"/>
        <end position="433"/>
    </location>
</feature>
<dbReference type="RefSeq" id="XP_062790332.1">
    <property type="nucleotide sequence ID" value="XM_062934281.1"/>
</dbReference>
<feature type="compositionally biased region" description="Polar residues" evidence="1">
    <location>
        <begin position="20"/>
        <end position="38"/>
    </location>
</feature>
<dbReference type="Proteomes" id="UP001329825">
    <property type="component" value="Chromosome 3"/>
</dbReference>
<evidence type="ECO:0000313" key="2">
    <source>
        <dbReference type="EMBL" id="WRT65592.1"/>
    </source>
</evidence>
<dbReference type="PANTHER" id="PTHR37271:SF1">
    <property type="entry name" value="KARYOGAMY PROTEIN KAR9"/>
    <property type="match status" value="1"/>
</dbReference>
<dbReference type="InterPro" id="IPR013889">
    <property type="entry name" value="Karyogamy_KAR9"/>
</dbReference>
<feature type="compositionally biased region" description="Polar residues" evidence="1">
    <location>
        <begin position="62"/>
        <end position="71"/>
    </location>
</feature>
<accession>A0ABZ1CZ73</accession>
<protein>
    <recommendedName>
        <fullName evidence="4">GAR domain-containing protein</fullName>
    </recommendedName>
</protein>
<evidence type="ECO:0000313" key="3">
    <source>
        <dbReference type="Proteomes" id="UP001329825"/>
    </source>
</evidence>
<feature type="region of interest" description="Disordered" evidence="1">
    <location>
        <begin position="330"/>
        <end position="505"/>
    </location>
</feature>
<feature type="compositionally biased region" description="Polar residues" evidence="1">
    <location>
        <begin position="452"/>
        <end position="465"/>
    </location>
</feature>
<feature type="compositionally biased region" description="Low complexity" evidence="1">
    <location>
        <begin position="542"/>
        <end position="561"/>
    </location>
</feature>